<keyword evidence="8" id="KW-0808">Transferase</keyword>
<dbReference type="PANTHER" id="PTHR43334:SF1">
    <property type="entry name" value="3-HYDROXYPROPIONATE--COA LIGASE [ADP-FORMING]"/>
    <property type="match status" value="1"/>
</dbReference>
<dbReference type="Gene3D" id="3.40.50.720">
    <property type="entry name" value="NAD(P)-binding Rossmann-like Domain"/>
    <property type="match status" value="1"/>
</dbReference>
<dbReference type="CDD" id="cd04301">
    <property type="entry name" value="NAT_SF"/>
    <property type="match status" value="1"/>
</dbReference>
<dbReference type="Gene3D" id="3.40.630.30">
    <property type="match status" value="1"/>
</dbReference>
<organism evidence="8 9">
    <name type="scientific">Phaeodactylibacter luteus</name>
    <dbReference type="NCBI Taxonomy" id="1564516"/>
    <lineage>
        <taxon>Bacteria</taxon>
        <taxon>Pseudomonadati</taxon>
        <taxon>Bacteroidota</taxon>
        <taxon>Saprospiria</taxon>
        <taxon>Saprospirales</taxon>
        <taxon>Haliscomenobacteraceae</taxon>
        <taxon>Phaeodactylibacter</taxon>
    </lineage>
</organism>
<dbReference type="PANTHER" id="PTHR43334">
    <property type="entry name" value="ACETATE--COA LIGASE [ADP-FORMING]"/>
    <property type="match status" value="1"/>
</dbReference>
<gene>
    <name evidence="8" type="ORF">FRY97_13825</name>
</gene>
<dbReference type="SMART" id="SM00881">
    <property type="entry name" value="CoA_binding"/>
    <property type="match status" value="1"/>
</dbReference>
<dbReference type="GO" id="GO:0016747">
    <property type="term" value="F:acyltransferase activity, transferring groups other than amino-acyl groups"/>
    <property type="evidence" value="ECO:0007669"/>
    <property type="project" value="InterPro"/>
</dbReference>
<evidence type="ECO:0000256" key="5">
    <source>
        <dbReference type="PROSITE-ProRule" id="PRU00409"/>
    </source>
</evidence>
<accession>A0A5C6RJ62</accession>
<reference evidence="8 9" key="1">
    <citation type="submission" date="2019-08" db="EMBL/GenBank/DDBJ databases">
        <title>Genome of Phaeodactylibacter luteus.</title>
        <authorList>
            <person name="Bowman J.P."/>
        </authorList>
    </citation>
    <scope>NUCLEOTIDE SEQUENCE [LARGE SCALE GENOMIC DNA]</scope>
    <source>
        <strain evidence="8 9">KCTC 42180</strain>
    </source>
</reference>
<dbReference type="InterPro" id="IPR032875">
    <property type="entry name" value="Succ_CoA_lig_flav_dom"/>
</dbReference>
<comment type="similarity">
    <text evidence="4">In the N-terminal section; belongs to the acetate CoA ligase alpha subunit family.</text>
</comment>
<dbReference type="GO" id="GO:0043758">
    <property type="term" value="F:acetate-CoA ligase (ADP-forming) activity"/>
    <property type="evidence" value="ECO:0007669"/>
    <property type="project" value="InterPro"/>
</dbReference>
<keyword evidence="2 5" id="KW-0547">Nucleotide-binding</keyword>
<evidence type="ECO:0000313" key="8">
    <source>
        <dbReference type="EMBL" id="TXB62466.1"/>
    </source>
</evidence>
<dbReference type="Gene3D" id="3.40.50.261">
    <property type="entry name" value="Succinyl-CoA synthetase domains"/>
    <property type="match status" value="2"/>
</dbReference>
<evidence type="ECO:0000256" key="2">
    <source>
        <dbReference type="ARBA" id="ARBA00022741"/>
    </source>
</evidence>
<dbReference type="Proteomes" id="UP000321580">
    <property type="component" value="Unassembled WGS sequence"/>
</dbReference>
<dbReference type="PROSITE" id="PS51186">
    <property type="entry name" value="GNAT"/>
    <property type="match status" value="1"/>
</dbReference>
<dbReference type="GO" id="GO:0046872">
    <property type="term" value="F:metal ion binding"/>
    <property type="evidence" value="ECO:0007669"/>
    <property type="project" value="InterPro"/>
</dbReference>
<evidence type="ECO:0000256" key="1">
    <source>
        <dbReference type="ARBA" id="ARBA00022598"/>
    </source>
</evidence>
<keyword evidence="9" id="KW-1185">Reference proteome</keyword>
<dbReference type="InterPro" id="IPR051538">
    <property type="entry name" value="Acyl-CoA_Synth/Transferase"/>
</dbReference>
<dbReference type="Pfam" id="PF13380">
    <property type="entry name" value="CoA_binding_2"/>
    <property type="match status" value="1"/>
</dbReference>
<protein>
    <submittedName>
        <fullName evidence="8">Bifunctional acetate--CoA ligase family protein/GNAT family N-acetyltransferase</fullName>
    </submittedName>
</protein>
<dbReference type="PROSITE" id="PS50975">
    <property type="entry name" value="ATP_GRASP"/>
    <property type="match status" value="1"/>
</dbReference>
<keyword evidence="1 8" id="KW-0436">Ligase</keyword>
<dbReference type="Pfam" id="PF13607">
    <property type="entry name" value="Succ_CoA_lig"/>
    <property type="match status" value="1"/>
</dbReference>
<dbReference type="InterPro" id="IPR036291">
    <property type="entry name" value="NAD(P)-bd_dom_sf"/>
</dbReference>
<dbReference type="AlphaFoldDB" id="A0A5C6RJ62"/>
<dbReference type="InterPro" id="IPR016181">
    <property type="entry name" value="Acyl_CoA_acyltransferase"/>
</dbReference>
<dbReference type="InterPro" id="IPR011761">
    <property type="entry name" value="ATP-grasp"/>
</dbReference>
<dbReference type="InterPro" id="IPR000182">
    <property type="entry name" value="GNAT_dom"/>
</dbReference>
<evidence type="ECO:0000259" key="6">
    <source>
        <dbReference type="PROSITE" id="PS50975"/>
    </source>
</evidence>
<evidence type="ECO:0000256" key="3">
    <source>
        <dbReference type="ARBA" id="ARBA00022840"/>
    </source>
</evidence>
<name>A0A5C6RJ62_9BACT</name>
<dbReference type="Gene3D" id="3.30.1490.20">
    <property type="entry name" value="ATP-grasp fold, A domain"/>
    <property type="match status" value="1"/>
</dbReference>
<evidence type="ECO:0000313" key="9">
    <source>
        <dbReference type="Proteomes" id="UP000321580"/>
    </source>
</evidence>
<dbReference type="InterPro" id="IPR013815">
    <property type="entry name" value="ATP_grasp_subdomain_1"/>
</dbReference>
<dbReference type="SUPFAM" id="SSF55729">
    <property type="entry name" value="Acyl-CoA N-acyltransferases (Nat)"/>
    <property type="match status" value="1"/>
</dbReference>
<comment type="caution">
    <text evidence="8">The sequence shown here is derived from an EMBL/GenBank/DDBJ whole genome shotgun (WGS) entry which is preliminary data.</text>
</comment>
<dbReference type="SUPFAM" id="SSF52210">
    <property type="entry name" value="Succinyl-CoA synthetase domains"/>
    <property type="match status" value="2"/>
</dbReference>
<evidence type="ECO:0000256" key="4">
    <source>
        <dbReference type="ARBA" id="ARBA00060888"/>
    </source>
</evidence>
<dbReference type="FunFam" id="3.30.1490.20:FF:000020">
    <property type="entry name" value="Protein lysine acetyltransferase"/>
    <property type="match status" value="1"/>
</dbReference>
<dbReference type="Pfam" id="PF19045">
    <property type="entry name" value="Ligase_CoA_2"/>
    <property type="match status" value="1"/>
</dbReference>
<dbReference type="EMBL" id="VOOR01000029">
    <property type="protein sequence ID" value="TXB62466.1"/>
    <property type="molecule type" value="Genomic_DNA"/>
</dbReference>
<evidence type="ECO:0000259" key="7">
    <source>
        <dbReference type="PROSITE" id="PS51186"/>
    </source>
</evidence>
<sequence>MRKQLRKLFQPKSLAVIGASDHPRSVGFVVMRNLLESEFKGAVTPVNLKHRQVQGRRSYYRIKDVPQAPDLALITTPAYAVMQVVRECGEAGVGALAILSAGFSESGEEARHRLKRIKQIAREYNMRVLGPRSLGFINPYLGLNASFATRMAAPGNIAFISQSGALGTSVLDWAIEQQVGFSYFVSVGAMADIGFADLIDYFGTDNHTTCILIYMESLSEARRFMSAARAFARHKPIIVLKAGRSLEGRQVALSHTGALAGNDAVYSAAFRRSGIIRVDTVAQLFNCAQSLAMQPRPFGNRLAILTNAGGPAVLATDYLMAKGGKLAALSEKTTERLNAALPVNWSHTNPVNILGDASAELYGKALSALLLDAQSDAVLVILTYQAMTEPEEVARAVAEAAKRSRKPVLAAWLGERGVREGREILERGRVPNYRYPESAVDVFVKIYQYTRNLELLYETPPEEPRQFKPDKARAAGVIQGVRAAQRAQMLETEAKDLLACYDISVSDYRLAQNMEEAVLAAKAIGYPVVLKVATPDLYHKSDFGGVALNVGDAAGVRRAFKMVVQNFHAHAPDAHLTGVVVERMVNKRFELFIGARKDPVMGPVLAFGAGGIAVEVLRDTQLGMPPMNMALAHRMIERTNIYPLLKGYRGQKGVDLESLAFTLCKFAYLIMDFPEIQEIDINPFVMDENGGVVLDAHVVLDTAVLPQDQRKPYHHLVISPYPGRYRKSVMARNGQEVLLRPIRPEDEPIELEMVNRLSKESLYFRFFGYVPKMTHELMTRFTQIDYDREMAIIALISQEGREEMIGVVRIIADPWGHSAEYAILIADEWQGQGLGSKMTDYIIEIARDMGLRHIYATVLASNASMLALFERKGFHISREDFDTFRVDLDL</sequence>
<keyword evidence="3 5" id="KW-0067">ATP-binding</keyword>
<dbReference type="InterPro" id="IPR016102">
    <property type="entry name" value="Succinyl-CoA_synth-like"/>
</dbReference>
<dbReference type="InterPro" id="IPR043938">
    <property type="entry name" value="Ligase_CoA_dom"/>
</dbReference>
<dbReference type="Pfam" id="PF13549">
    <property type="entry name" value="ATP-grasp_5"/>
    <property type="match status" value="1"/>
</dbReference>
<proteinExistence type="inferred from homology"/>
<feature type="domain" description="ATP-grasp" evidence="6">
    <location>
        <begin position="495"/>
        <end position="531"/>
    </location>
</feature>
<feature type="domain" description="N-acetyltransferase" evidence="7">
    <location>
        <begin position="737"/>
        <end position="890"/>
    </location>
</feature>
<dbReference type="Pfam" id="PF00583">
    <property type="entry name" value="Acetyltransf_1"/>
    <property type="match status" value="1"/>
</dbReference>
<dbReference type="GO" id="GO:0005524">
    <property type="term" value="F:ATP binding"/>
    <property type="evidence" value="ECO:0007669"/>
    <property type="project" value="UniProtKB-UniRule"/>
</dbReference>
<dbReference type="RefSeq" id="WP_147168142.1">
    <property type="nucleotide sequence ID" value="NZ_VOOR01000029.1"/>
</dbReference>
<dbReference type="SUPFAM" id="SSF56059">
    <property type="entry name" value="Glutathione synthetase ATP-binding domain-like"/>
    <property type="match status" value="1"/>
</dbReference>
<dbReference type="OrthoDB" id="9807426at2"/>
<dbReference type="Gene3D" id="3.30.470.20">
    <property type="entry name" value="ATP-grasp fold, B domain"/>
    <property type="match status" value="1"/>
</dbReference>
<dbReference type="SUPFAM" id="SSF51735">
    <property type="entry name" value="NAD(P)-binding Rossmann-fold domains"/>
    <property type="match status" value="1"/>
</dbReference>
<dbReference type="InterPro" id="IPR003781">
    <property type="entry name" value="CoA-bd"/>
</dbReference>